<proteinExistence type="predicted"/>
<keyword evidence="3" id="KW-1185">Reference proteome</keyword>
<dbReference type="Proteomes" id="UP000325255">
    <property type="component" value="Unassembled WGS sequence"/>
</dbReference>
<evidence type="ECO:0008006" key="4">
    <source>
        <dbReference type="Google" id="ProtNLM"/>
    </source>
</evidence>
<protein>
    <recommendedName>
        <fullName evidence="4">Lipoprotein</fullName>
    </recommendedName>
</protein>
<reference evidence="2 3" key="1">
    <citation type="submission" date="2019-09" db="EMBL/GenBank/DDBJ databases">
        <title>Genome sequence of Rhodovastum atsumiense, a diverse member of the Acetobacteraceae family of non-sulfur purple photosynthetic bacteria.</title>
        <authorList>
            <person name="Meyer T."/>
            <person name="Kyndt J."/>
        </authorList>
    </citation>
    <scope>NUCLEOTIDE SEQUENCE [LARGE SCALE GENOMIC DNA]</scope>
    <source>
        <strain evidence="2 3">DSM 21279</strain>
    </source>
</reference>
<keyword evidence="1" id="KW-0732">Signal</keyword>
<evidence type="ECO:0000313" key="3">
    <source>
        <dbReference type="Proteomes" id="UP000325255"/>
    </source>
</evidence>
<sequence length="269" mass="28368">MQLKRVAVLVAGMALGGIGAWPAGAQAPGGLGAATGDVVAALTRQYGAPDQRRQCWKARTPPRQGQSGITACLQVAQNWRVETAAGPQLFVLLAGNGPQDCHACAGVIGLFSFVQANGRWTVAAKLPATEDGAYGEPTGAAAFQVLQFGPATWGWIQKTGYFAMGEGTESYMVWLPRRGGIVEAGNLPAGYDNSGACDEEPQTGSGHECRRLSATLQVDRSGGNGDAWSLRMEVTGMHGARQVRAGFTVPFDPVRFRYSPPKALEEFIS</sequence>
<name>A0A5M6IWS2_9PROT</name>
<dbReference type="OrthoDB" id="8112570at2"/>
<organism evidence="2 3">
    <name type="scientific">Rhodovastum atsumiense</name>
    <dbReference type="NCBI Taxonomy" id="504468"/>
    <lineage>
        <taxon>Bacteria</taxon>
        <taxon>Pseudomonadati</taxon>
        <taxon>Pseudomonadota</taxon>
        <taxon>Alphaproteobacteria</taxon>
        <taxon>Acetobacterales</taxon>
        <taxon>Acetobacteraceae</taxon>
        <taxon>Rhodovastum</taxon>
    </lineage>
</organism>
<feature type="chain" id="PRO_5024444026" description="Lipoprotein" evidence="1">
    <location>
        <begin position="26"/>
        <end position="269"/>
    </location>
</feature>
<comment type="caution">
    <text evidence="2">The sequence shown here is derived from an EMBL/GenBank/DDBJ whole genome shotgun (WGS) entry which is preliminary data.</text>
</comment>
<accession>A0A5M6IWS2</accession>
<evidence type="ECO:0000313" key="2">
    <source>
        <dbReference type="EMBL" id="KAA5612784.1"/>
    </source>
</evidence>
<evidence type="ECO:0000256" key="1">
    <source>
        <dbReference type="SAM" id="SignalP"/>
    </source>
</evidence>
<dbReference type="EMBL" id="VWPK01000010">
    <property type="protein sequence ID" value="KAA5612784.1"/>
    <property type="molecule type" value="Genomic_DNA"/>
</dbReference>
<gene>
    <name evidence="2" type="ORF">F1189_08595</name>
</gene>
<dbReference type="RefSeq" id="WP_150040317.1">
    <property type="nucleotide sequence ID" value="NZ_OW485601.1"/>
</dbReference>
<feature type="signal peptide" evidence="1">
    <location>
        <begin position="1"/>
        <end position="25"/>
    </location>
</feature>
<dbReference type="AlphaFoldDB" id="A0A5M6IWS2"/>